<feature type="region of interest" description="Disordered" evidence="1">
    <location>
        <begin position="157"/>
        <end position="247"/>
    </location>
</feature>
<dbReference type="OrthoDB" id="3937441at2759"/>
<feature type="compositionally biased region" description="Polar residues" evidence="1">
    <location>
        <begin position="40"/>
        <end position="50"/>
    </location>
</feature>
<dbReference type="AlphaFoldDB" id="A0A6A5K625"/>
<feature type="region of interest" description="Disordered" evidence="1">
    <location>
        <begin position="276"/>
        <end position="588"/>
    </location>
</feature>
<evidence type="ECO:0000256" key="1">
    <source>
        <dbReference type="SAM" id="MobiDB-lite"/>
    </source>
</evidence>
<feature type="compositionally biased region" description="Acidic residues" evidence="1">
    <location>
        <begin position="657"/>
        <end position="666"/>
    </location>
</feature>
<gene>
    <name evidence="2" type="ORF">BDW02DRAFT_650781</name>
</gene>
<keyword evidence="3" id="KW-1185">Reference proteome</keyword>
<feature type="compositionally biased region" description="Polar residues" evidence="1">
    <location>
        <begin position="471"/>
        <end position="485"/>
    </location>
</feature>
<evidence type="ECO:0000313" key="2">
    <source>
        <dbReference type="EMBL" id="KAF1830227.1"/>
    </source>
</evidence>
<organism evidence="2 3">
    <name type="scientific">Decorospora gaudefroyi</name>
    <dbReference type="NCBI Taxonomy" id="184978"/>
    <lineage>
        <taxon>Eukaryota</taxon>
        <taxon>Fungi</taxon>
        <taxon>Dikarya</taxon>
        <taxon>Ascomycota</taxon>
        <taxon>Pezizomycotina</taxon>
        <taxon>Dothideomycetes</taxon>
        <taxon>Pleosporomycetidae</taxon>
        <taxon>Pleosporales</taxon>
        <taxon>Pleosporineae</taxon>
        <taxon>Pleosporaceae</taxon>
        <taxon>Decorospora</taxon>
    </lineage>
</organism>
<feature type="region of interest" description="Disordered" evidence="1">
    <location>
        <begin position="36"/>
        <end position="94"/>
    </location>
</feature>
<feature type="compositionally biased region" description="Low complexity" evidence="1">
    <location>
        <begin position="187"/>
        <end position="196"/>
    </location>
</feature>
<protein>
    <submittedName>
        <fullName evidence="2">Uncharacterized protein</fullName>
    </submittedName>
</protein>
<feature type="compositionally biased region" description="Low complexity" evidence="1">
    <location>
        <begin position="520"/>
        <end position="538"/>
    </location>
</feature>
<accession>A0A6A5K625</accession>
<name>A0A6A5K625_9PLEO</name>
<evidence type="ECO:0000313" key="3">
    <source>
        <dbReference type="Proteomes" id="UP000800040"/>
    </source>
</evidence>
<feature type="compositionally biased region" description="Basic and acidic residues" evidence="1">
    <location>
        <begin position="288"/>
        <end position="394"/>
    </location>
</feature>
<feature type="compositionally biased region" description="Basic and acidic residues" evidence="1">
    <location>
        <begin position="422"/>
        <end position="451"/>
    </location>
</feature>
<feature type="compositionally biased region" description="Polar residues" evidence="1">
    <location>
        <begin position="164"/>
        <end position="177"/>
    </location>
</feature>
<feature type="compositionally biased region" description="Low complexity" evidence="1">
    <location>
        <begin position="403"/>
        <end position="421"/>
    </location>
</feature>
<feature type="region of interest" description="Disordered" evidence="1">
    <location>
        <begin position="648"/>
        <end position="690"/>
    </location>
</feature>
<sequence>MCRVERKVYIGSDGQRRMFDENYLCEKARGGRLCAKPKTRTTQYNHNRGSTSRDDTPSPMNPPTPTGTGTYLVQKRRPSTSGSRPPTRDGQRAINPEIVIEFGSKKERGNKYSSVAVSNKGYKRTSLGASSVESNDVAIESPNSEASFTIRTGFPEAPLPPPTGFSQPNSYIPTPTVSHGYHHRHTSSGSSSRTPSLYVTSDPDYDPPMTQRTARHAPPIVHNPTTTAPPSPSRRQTGASSGSYRTSMVAPQGFSHEIPAQDGLYPLDYADFADRSASSHASSGAPENTRRAKSSDDRRKKKDEDRRRQEERDRQLADEVAKAETENVKQVRFELGRADGRAQERAERTLAEKEKDRAAAREEARQLKHEERLAQEKKELEEKMAKDRKKEKSKPPTTDYSTKRPAASRRTSSSMTSAQLAEQRRLLAADELHMQGEKEAAEARDREERNAAFRQQQETPGYYDPRGGDRSLSSTNNPPTMGRRNSMTRHDSVTTRPSGLTRSSSKRRTSISQPNPPPVNTQVPPDNYSTRPPSARTRAPPPLSFPANFNQDYSRPAPSARRASFTQENPFAAPPTRGSNSSLENPFAPVSGLLSPSASVTSDPWDLRTVETALPPAREGRYNSIQQRGEAVINRSTSQVRAQQASRAMGRAAGYADDYETDSDSVVEERTPVYASRTGLGLSGKGKKKY</sequence>
<reference evidence="2" key="1">
    <citation type="submission" date="2020-01" db="EMBL/GenBank/DDBJ databases">
        <authorList>
            <consortium name="DOE Joint Genome Institute"/>
            <person name="Haridas S."/>
            <person name="Albert R."/>
            <person name="Binder M."/>
            <person name="Bloem J."/>
            <person name="Labutti K."/>
            <person name="Salamov A."/>
            <person name="Andreopoulos B."/>
            <person name="Baker S.E."/>
            <person name="Barry K."/>
            <person name="Bills G."/>
            <person name="Bluhm B.H."/>
            <person name="Cannon C."/>
            <person name="Castanera R."/>
            <person name="Culley D.E."/>
            <person name="Daum C."/>
            <person name="Ezra D."/>
            <person name="Gonzalez J.B."/>
            <person name="Henrissat B."/>
            <person name="Kuo A."/>
            <person name="Liang C."/>
            <person name="Lipzen A."/>
            <person name="Lutzoni F."/>
            <person name="Magnuson J."/>
            <person name="Mondo S."/>
            <person name="Nolan M."/>
            <person name="Ohm R."/>
            <person name="Pangilinan J."/>
            <person name="Park H.-J."/>
            <person name="Ramirez L."/>
            <person name="Alfaro M."/>
            <person name="Sun H."/>
            <person name="Tritt A."/>
            <person name="Yoshinaga Y."/>
            <person name="Zwiers L.-H."/>
            <person name="Turgeon B.G."/>
            <person name="Goodwin S.B."/>
            <person name="Spatafora J.W."/>
            <person name="Crous P.W."/>
            <person name="Grigoriev I.V."/>
        </authorList>
    </citation>
    <scope>NUCLEOTIDE SEQUENCE</scope>
    <source>
        <strain evidence="2">P77</strain>
    </source>
</reference>
<proteinExistence type="predicted"/>
<feature type="compositionally biased region" description="Polar residues" evidence="1">
    <location>
        <begin position="276"/>
        <end position="286"/>
    </location>
</feature>
<dbReference type="EMBL" id="ML975404">
    <property type="protein sequence ID" value="KAF1830227.1"/>
    <property type="molecule type" value="Genomic_DNA"/>
</dbReference>
<dbReference type="Proteomes" id="UP000800040">
    <property type="component" value="Unassembled WGS sequence"/>
</dbReference>